<protein>
    <submittedName>
        <fullName evidence="1">Uncharacterized protein</fullName>
    </submittedName>
</protein>
<dbReference type="EMBL" id="OKRB01000108">
    <property type="protein sequence ID" value="SPE25451.1"/>
    <property type="molecule type" value="Genomic_DNA"/>
</dbReference>
<dbReference type="AlphaFoldDB" id="A0A2N9LQB3"/>
<evidence type="ECO:0000313" key="1">
    <source>
        <dbReference type="EMBL" id="SPE25451.1"/>
    </source>
</evidence>
<dbReference type="Proteomes" id="UP000239735">
    <property type="component" value="Unassembled WGS sequence"/>
</dbReference>
<reference evidence="2" key="1">
    <citation type="submission" date="2018-02" db="EMBL/GenBank/DDBJ databases">
        <authorList>
            <person name="Hausmann B."/>
        </authorList>
    </citation>
    <scope>NUCLEOTIDE SEQUENCE [LARGE SCALE GENOMIC DNA]</scope>
    <source>
        <strain evidence="2">Peat soil MAG SbA5</strain>
    </source>
</reference>
<sequence>MAVTVTCPGEAGPVKTPLELMLPALADHVTARLAEPLPCNVALHCEVAPGAIDAGAQDTETDDTVLATEVAMCCEPPQAAQHSRIVLAAKTHATLRPRISSLAFMHGSNRSLHAPAQKAHSAAQGTLRLAVLPGFP</sequence>
<proteinExistence type="predicted"/>
<name>A0A2N9LQB3_9BACT</name>
<evidence type="ECO:0000313" key="2">
    <source>
        <dbReference type="Proteomes" id="UP000239735"/>
    </source>
</evidence>
<organism evidence="1 2">
    <name type="scientific">Candidatus Sulfuritelmatomonas gaucii</name>
    <dbReference type="NCBI Taxonomy" id="2043161"/>
    <lineage>
        <taxon>Bacteria</taxon>
        <taxon>Pseudomonadati</taxon>
        <taxon>Acidobacteriota</taxon>
        <taxon>Terriglobia</taxon>
        <taxon>Terriglobales</taxon>
        <taxon>Acidobacteriaceae</taxon>
        <taxon>Candidatus Sulfuritelmatomonas</taxon>
    </lineage>
</organism>
<gene>
    <name evidence="1" type="ORF">SBA5_50040</name>
</gene>
<accession>A0A2N9LQB3</accession>